<keyword evidence="5" id="KW-1185">Reference proteome</keyword>
<dbReference type="RefSeq" id="WP_039314270.1">
    <property type="nucleotide sequence ID" value="NZ_CP006905.1"/>
</dbReference>
<dbReference type="GO" id="GO:0034015">
    <property type="term" value="F:L-ribulose-5-phosphate 3-epimerase activity"/>
    <property type="evidence" value="ECO:0007669"/>
    <property type="project" value="TreeGrafter"/>
</dbReference>
<name>A0A0A7FSP2_9CLOT</name>
<feature type="domain" description="Xylose isomerase-like TIM barrel" evidence="3">
    <location>
        <begin position="26"/>
        <end position="266"/>
    </location>
</feature>
<proteinExistence type="predicted"/>
<dbReference type="SUPFAM" id="SSF51658">
    <property type="entry name" value="Xylose isomerase-like"/>
    <property type="match status" value="1"/>
</dbReference>
<dbReference type="NCBIfam" id="NF009688">
    <property type="entry name" value="PRK13209.1"/>
    <property type="match status" value="1"/>
</dbReference>
<dbReference type="PANTHER" id="PTHR43489">
    <property type="entry name" value="ISOMERASE"/>
    <property type="match status" value="1"/>
</dbReference>
<evidence type="ECO:0000256" key="2">
    <source>
        <dbReference type="NCBIfam" id="TIGR00542"/>
    </source>
</evidence>
<dbReference type="GO" id="GO:0019852">
    <property type="term" value="P:L-ascorbic acid metabolic process"/>
    <property type="evidence" value="ECO:0007669"/>
    <property type="project" value="TreeGrafter"/>
</dbReference>
<evidence type="ECO:0000259" key="3">
    <source>
        <dbReference type="Pfam" id="PF01261"/>
    </source>
</evidence>
<dbReference type="STRING" id="1561.NPD11_1042"/>
<dbReference type="InterPro" id="IPR050417">
    <property type="entry name" value="Sugar_Epim/Isomerase"/>
</dbReference>
<keyword evidence="1 4" id="KW-0413">Isomerase</keyword>
<dbReference type="GO" id="GO:0016861">
    <property type="term" value="F:intramolecular oxidoreductase activity, interconverting aldoses and ketoses"/>
    <property type="evidence" value="ECO:0007669"/>
    <property type="project" value="InterPro"/>
</dbReference>
<dbReference type="InterPro" id="IPR004560">
    <property type="entry name" value="L-Ru-5P_3-Epase"/>
</dbReference>
<evidence type="ECO:0000313" key="5">
    <source>
        <dbReference type="Proteomes" id="UP000030635"/>
    </source>
</evidence>
<dbReference type="EMBL" id="CP006905">
    <property type="protein sequence ID" value="AIY82654.1"/>
    <property type="molecule type" value="Genomic_DNA"/>
</dbReference>
<dbReference type="InterPro" id="IPR013022">
    <property type="entry name" value="Xyl_isomerase-like_TIM-brl"/>
</dbReference>
<dbReference type="InterPro" id="IPR036237">
    <property type="entry name" value="Xyl_isomerase-like_sf"/>
</dbReference>
<evidence type="ECO:0000313" key="4">
    <source>
        <dbReference type="EMBL" id="AIY82654.1"/>
    </source>
</evidence>
<accession>A0A0A7FSP2</accession>
<organism evidence="4 5">
    <name type="scientific">Clostridium baratii str. Sullivan</name>
    <dbReference type="NCBI Taxonomy" id="1415775"/>
    <lineage>
        <taxon>Bacteria</taxon>
        <taxon>Bacillati</taxon>
        <taxon>Bacillota</taxon>
        <taxon>Clostridia</taxon>
        <taxon>Eubacteriales</taxon>
        <taxon>Clostridiaceae</taxon>
        <taxon>Clostridium</taxon>
    </lineage>
</organism>
<dbReference type="Gene3D" id="3.20.20.150">
    <property type="entry name" value="Divalent-metal-dependent TIM barrel enzymes"/>
    <property type="match status" value="1"/>
</dbReference>
<dbReference type="OrthoDB" id="3185623at2"/>
<dbReference type="Proteomes" id="UP000030635">
    <property type="component" value="Chromosome"/>
</dbReference>
<reference evidence="4 5" key="1">
    <citation type="journal article" date="2015" name="Infect. Genet. Evol.">
        <title>Genomic sequences of six botulinum neurotoxin-producing strains representing three clostridial species illustrate the mobility and diversity of botulinum neurotoxin genes.</title>
        <authorList>
            <person name="Smith T.J."/>
            <person name="Hill K.K."/>
            <person name="Xie G."/>
            <person name="Foley B.T."/>
            <person name="Williamson C.H."/>
            <person name="Foster J.T."/>
            <person name="Johnson S.L."/>
            <person name="Chertkov O."/>
            <person name="Teshima H."/>
            <person name="Gibbons H.S."/>
            <person name="Johnsky L.A."/>
            <person name="Karavis M.A."/>
            <person name="Smith L.A."/>
        </authorList>
    </citation>
    <scope>NUCLEOTIDE SEQUENCE [LARGE SCALE GENOMIC DNA]</scope>
    <source>
        <strain evidence="4">Sullivan</strain>
    </source>
</reference>
<gene>
    <name evidence="4" type="ORF">U729_1970</name>
</gene>
<dbReference type="Pfam" id="PF01261">
    <property type="entry name" value="AP_endonuc_2"/>
    <property type="match status" value="1"/>
</dbReference>
<dbReference type="eggNOG" id="COG3623">
    <property type="taxonomic scope" value="Bacteria"/>
</dbReference>
<dbReference type="NCBIfam" id="NF009689">
    <property type="entry name" value="PRK13210.1"/>
    <property type="match status" value="1"/>
</dbReference>
<protein>
    <recommendedName>
        <fullName evidence="2">L-ribulose-5-phosphate 3-epimerase</fullName>
    </recommendedName>
</protein>
<dbReference type="AlphaFoldDB" id="A0A0A7FSP2"/>
<dbReference type="HOGENOM" id="CLU_082738_0_0_9"/>
<dbReference type="NCBIfam" id="TIGR00542">
    <property type="entry name" value="hxl6Piso_put"/>
    <property type="match status" value="1"/>
</dbReference>
<dbReference type="KEGG" id="cbv:U729_1970"/>
<evidence type="ECO:0000256" key="1">
    <source>
        <dbReference type="ARBA" id="ARBA00023235"/>
    </source>
</evidence>
<dbReference type="PANTHER" id="PTHR43489:SF1">
    <property type="entry name" value="L-RIBULOSE-5-PHOSPHATE 3-EPIMERASE SGBU-RELATED"/>
    <property type="match status" value="1"/>
</dbReference>
<sequence length="284" mass="32890">MKEYFIGLYEKAMPNTLSWREKLECARDNNFDFVEISIDETDEKLKRLDMTKEERWALCDVMYEVGIPIRTMCLSGHRKYPLGSLDETTRNRGMRIMEKAIELADDLGIRIIQLAGYDVYYDKGNEETRRLFSENLKKAVEMAARSGIILAFETMETDFINTVKKAMEHVNRVNSPYLGVYPDCGNITNAAKTYGTCEISDLRSGEGHIFAVHLKETIPGKFREVPFGTGHVKFEEIIKTSWNMGVRRFVTEFWYTGSGNYREDIKNARKFMDEKFKIALGELK</sequence>